<evidence type="ECO:0000313" key="15">
    <source>
        <dbReference type="Ensembl" id="ENSCSAVP00000002113.1"/>
    </source>
</evidence>
<reference evidence="15" key="3">
    <citation type="submission" date="2025-09" db="UniProtKB">
        <authorList>
            <consortium name="Ensembl"/>
        </authorList>
    </citation>
    <scope>IDENTIFICATION</scope>
</reference>
<dbReference type="SMART" id="SM00355">
    <property type="entry name" value="ZnF_C2H2"/>
    <property type="match status" value="2"/>
</dbReference>
<evidence type="ECO:0000256" key="9">
    <source>
        <dbReference type="ARBA" id="ARBA00023125"/>
    </source>
</evidence>
<dbReference type="PANTHER" id="PTHR12487:SF7">
    <property type="entry name" value="PROTEIN TEASHIRT-RELATED"/>
    <property type="match status" value="1"/>
</dbReference>
<feature type="region of interest" description="Disordered" evidence="13">
    <location>
        <begin position="46"/>
        <end position="74"/>
    </location>
</feature>
<dbReference type="Gene3D" id="3.30.160.60">
    <property type="entry name" value="Classic Zinc Finger"/>
    <property type="match status" value="1"/>
</dbReference>
<dbReference type="InterPro" id="IPR027008">
    <property type="entry name" value="Teashirt_fam"/>
</dbReference>
<protein>
    <recommendedName>
        <fullName evidence="14">C2H2-type domain-containing protein</fullName>
    </recommendedName>
</protein>
<evidence type="ECO:0000313" key="16">
    <source>
        <dbReference type="Proteomes" id="UP000007875"/>
    </source>
</evidence>
<evidence type="ECO:0000256" key="3">
    <source>
        <dbReference type="ARBA" id="ARBA00022491"/>
    </source>
</evidence>
<keyword evidence="9" id="KW-0238">DNA-binding</keyword>
<dbReference type="GO" id="GO:0000981">
    <property type="term" value="F:DNA-binding transcription factor activity, RNA polymerase II-specific"/>
    <property type="evidence" value="ECO:0007669"/>
    <property type="project" value="TreeGrafter"/>
</dbReference>
<feature type="domain" description="C2H2-type" evidence="14">
    <location>
        <begin position="84"/>
        <end position="113"/>
    </location>
</feature>
<reference evidence="16" key="1">
    <citation type="submission" date="2003-08" db="EMBL/GenBank/DDBJ databases">
        <authorList>
            <person name="Birren B."/>
            <person name="Nusbaum C."/>
            <person name="Abebe A."/>
            <person name="Abouelleil A."/>
            <person name="Adekoya E."/>
            <person name="Ait-zahra M."/>
            <person name="Allen N."/>
            <person name="Allen T."/>
            <person name="An P."/>
            <person name="Anderson M."/>
            <person name="Anderson S."/>
            <person name="Arachchi H."/>
            <person name="Armbruster J."/>
            <person name="Bachantsang P."/>
            <person name="Baldwin J."/>
            <person name="Barry A."/>
            <person name="Bayul T."/>
            <person name="Blitshsteyn B."/>
            <person name="Bloom T."/>
            <person name="Blye J."/>
            <person name="Boguslavskiy L."/>
            <person name="Borowsky M."/>
            <person name="Boukhgalter B."/>
            <person name="Brunache A."/>
            <person name="Butler J."/>
            <person name="Calixte N."/>
            <person name="Calvo S."/>
            <person name="Camarata J."/>
            <person name="Campo K."/>
            <person name="Chang J."/>
            <person name="Cheshatsang Y."/>
            <person name="Citroen M."/>
            <person name="Collymore A."/>
            <person name="Considine T."/>
            <person name="Cook A."/>
            <person name="Cooke P."/>
            <person name="Corum B."/>
            <person name="Cuomo C."/>
            <person name="David R."/>
            <person name="Dawoe T."/>
            <person name="Degray S."/>
            <person name="Dodge S."/>
            <person name="Dooley K."/>
            <person name="Dorje P."/>
            <person name="Dorjee K."/>
            <person name="Dorris L."/>
            <person name="Duffey N."/>
            <person name="Dupes A."/>
            <person name="Elkins T."/>
            <person name="Engels R."/>
            <person name="Erickson J."/>
            <person name="Farina A."/>
            <person name="Faro S."/>
            <person name="Ferreira P."/>
            <person name="Fischer H."/>
            <person name="Fitzgerald M."/>
            <person name="Foley K."/>
            <person name="Gage D."/>
            <person name="Galagan J."/>
            <person name="Gearin G."/>
            <person name="Gnerre S."/>
            <person name="Gnirke A."/>
            <person name="Goyette A."/>
            <person name="Graham J."/>
            <person name="Grandbois E."/>
            <person name="Gyaltsen K."/>
            <person name="Hafez N."/>
            <person name="Hagopian D."/>
            <person name="Hagos B."/>
            <person name="Hall J."/>
            <person name="Hatcher B."/>
            <person name="Heller A."/>
            <person name="Higgins H."/>
            <person name="Honan T."/>
            <person name="Horn A."/>
            <person name="Houde N."/>
            <person name="Hughes L."/>
            <person name="Hulme W."/>
            <person name="Husby E."/>
            <person name="Iliev I."/>
            <person name="Jaffe D."/>
            <person name="Jones C."/>
            <person name="Kamal M."/>
            <person name="Kamat A."/>
            <person name="Kamvysselis M."/>
            <person name="Karlsson E."/>
            <person name="Kells C."/>
            <person name="Kieu A."/>
            <person name="Kisner P."/>
            <person name="Kodira C."/>
            <person name="Kulbokas E."/>
            <person name="Labutti K."/>
            <person name="Lama D."/>
            <person name="Landers T."/>
            <person name="Leger J."/>
            <person name="Levine S."/>
            <person name="Lewis D."/>
            <person name="Lewis T."/>
            <person name="Lindblad-toh K."/>
            <person name="Liu X."/>
            <person name="Lokyitsang T."/>
            <person name="Lokyitsang Y."/>
            <person name="Lucien O."/>
            <person name="Lui A."/>
            <person name="Ma L.J."/>
            <person name="Mabbitt R."/>
            <person name="Macdonald J."/>
            <person name="Maclean C."/>
            <person name="Major J."/>
            <person name="Manning J."/>
            <person name="Marabella R."/>
            <person name="Maru K."/>
            <person name="Matthews C."/>
            <person name="Mauceli E."/>
            <person name="Mccarthy M."/>
            <person name="Mcdonough S."/>
            <person name="Mcghee T."/>
            <person name="Meldrim J."/>
            <person name="Meneus L."/>
            <person name="Mesirov J."/>
            <person name="Mihalev A."/>
            <person name="Mihova T."/>
            <person name="Mikkelsen T."/>
            <person name="Mlenga V."/>
            <person name="Moru K."/>
            <person name="Mozes J."/>
            <person name="Mulrain L."/>
            <person name="Munson G."/>
            <person name="Naylor J."/>
            <person name="Newes C."/>
            <person name="Nguyen C."/>
            <person name="Nguyen N."/>
            <person name="Nguyen T."/>
            <person name="Nicol R."/>
            <person name="Nielsen C."/>
            <person name="Nizzari M."/>
            <person name="Norbu C."/>
            <person name="Norbu N."/>
            <person name="O'donnell P."/>
            <person name="Okoawo O."/>
            <person name="O'leary S."/>
            <person name="Omotosho B."/>
            <person name="O'neill K."/>
            <person name="Osman S."/>
            <person name="Parker S."/>
            <person name="Perrin D."/>
            <person name="Phunkhang P."/>
            <person name="Piqani B."/>
            <person name="Purcell S."/>
            <person name="Rachupka T."/>
            <person name="Ramasamy U."/>
            <person name="Rameau R."/>
            <person name="Ray V."/>
            <person name="Raymond C."/>
            <person name="Retta R."/>
            <person name="Richardson S."/>
            <person name="Rise C."/>
            <person name="Rodriguez J."/>
            <person name="Rogers J."/>
            <person name="Rogov P."/>
            <person name="Rutman M."/>
            <person name="Schupbach R."/>
            <person name="Seaman C."/>
            <person name="Settipalli S."/>
            <person name="Sharpe T."/>
            <person name="Sheridan J."/>
            <person name="Sherpa N."/>
            <person name="Shi J."/>
            <person name="Smirnov S."/>
            <person name="Smith C."/>
            <person name="Sougnez C."/>
            <person name="Spencer B."/>
            <person name="Stalker J."/>
            <person name="Stange-thomann N."/>
            <person name="Stavropoulos S."/>
            <person name="Stetson K."/>
            <person name="Stone C."/>
            <person name="Stone S."/>
            <person name="Stubbs M."/>
            <person name="Talamas J."/>
            <person name="Tchuinga P."/>
            <person name="Tenzing P."/>
            <person name="Tesfaye S."/>
            <person name="Theodore J."/>
            <person name="Thoulutsang Y."/>
            <person name="Topham K."/>
            <person name="Towey S."/>
            <person name="Tsamla T."/>
            <person name="Tsomo N."/>
            <person name="Vallee D."/>
            <person name="Vassiliev H."/>
            <person name="Venkataraman V."/>
            <person name="Vinson J."/>
            <person name="Vo A."/>
            <person name="Wade C."/>
            <person name="Wang S."/>
            <person name="Wangchuk T."/>
            <person name="Wangdi T."/>
            <person name="Whittaker C."/>
            <person name="Wilkinson J."/>
            <person name="Wu Y."/>
            <person name="Wyman D."/>
            <person name="Yadav S."/>
            <person name="Yang S."/>
            <person name="Yang X."/>
            <person name="Yeager S."/>
            <person name="Yee E."/>
            <person name="Young G."/>
            <person name="Zainoun J."/>
            <person name="Zembeck L."/>
            <person name="Zimmer A."/>
            <person name="Zody M."/>
            <person name="Lander E."/>
        </authorList>
    </citation>
    <scope>NUCLEOTIDE SEQUENCE [LARGE SCALE GENOMIC DNA]</scope>
</reference>
<keyword evidence="7" id="KW-0862">Zinc</keyword>
<dbReference type="PROSITE" id="PS00028">
    <property type="entry name" value="ZINC_FINGER_C2H2_1"/>
    <property type="match status" value="2"/>
</dbReference>
<sequence>MAGIGTSPIQDKLYSTVFTGASKFHCRDCGDPFSTLVDLTVHMNKTGHFRDTNNPPSKLDEKSLEPRTKRRSLIEDESKADKVLTCMGCGNLFESLQDLSVHMIKTKHYEDVPSLRLWSQKNEVPELPTGIKKRNATPPTNAAEFSNYQKSLKEAALLSQS</sequence>
<proteinExistence type="inferred from homology"/>
<dbReference type="Proteomes" id="UP000007875">
    <property type="component" value="Unassembled WGS sequence"/>
</dbReference>
<name>H2Y9W5_CIOSA</name>
<keyword evidence="16" id="KW-1185">Reference proteome</keyword>
<keyword evidence="3" id="KW-0678">Repressor</keyword>
<keyword evidence="5" id="KW-0677">Repeat</keyword>
<evidence type="ECO:0000256" key="10">
    <source>
        <dbReference type="ARBA" id="ARBA00023163"/>
    </source>
</evidence>
<dbReference type="GO" id="GO:0008270">
    <property type="term" value="F:zinc ion binding"/>
    <property type="evidence" value="ECO:0007669"/>
    <property type="project" value="UniProtKB-KW"/>
</dbReference>
<evidence type="ECO:0000256" key="7">
    <source>
        <dbReference type="ARBA" id="ARBA00022833"/>
    </source>
</evidence>
<organism evidence="15 16">
    <name type="scientific">Ciona savignyi</name>
    <name type="common">Pacific transparent sea squirt</name>
    <dbReference type="NCBI Taxonomy" id="51511"/>
    <lineage>
        <taxon>Eukaryota</taxon>
        <taxon>Metazoa</taxon>
        <taxon>Chordata</taxon>
        <taxon>Tunicata</taxon>
        <taxon>Ascidiacea</taxon>
        <taxon>Phlebobranchia</taxon>
        <taxon>Cionidae</taxon>
        <taxon>Ciona</taxon>
    </lineage>
</organism>
<evidence type="ECO:0000256" key="4">
    <source>
        <dbReference type="ARBA" id="ARBA00022723"/>
    </source>
</evidence>
<keyword evidence="10" id="KW-0804">Transcription</keyword>
<dbReference type="GO" id="GO:0003677">
    <property type="term" value="F:DNA binding"/>
    <property type="evidence" value="ECO:0007669"/>
    <property type="project" value="UniProtKB-KW"/>
</dbReference>
<dbReference type="GeneTree" id="ENSGT00950000183051"/>
<evidence type="ECO:0000256" key="13">
    <source>
        <dbReference type="SAM" id="MobiDB-lite"/>
    </source>
</evidence>
<dbReference type="Pfam" id="PF00096">
    <property type="entry name" value="zf-C2H2"/>
    <property type="match status" value="1"/>
</dbReference>
<keyword evidence="6 12" id="KW-0863">Zinc-finger</keyword>
<dbReference type="PANTHER" id="PTHR12487">
    <property type="entry name" value="TEASHIRT-RELATED"/>
    <property type="match status" value="1"/>
</dbReference>
<dbReference type="GO" id="GO:0005634">
    <property type="term" value="C:nucleus"/>
    <property type="evidence" value="ECO:0007669"/>
    <property type="project" value="TreeGrafter"/>
</dbReference>
<feature type="domain" description="C2H2-type" evidence="14">
    <location>
        <begin position="24"/>
        <end position="53"/>
    </location>
</feature>
<dbReference type="HOGENOM" id="CLU_1647543_0_0_1"/>
<evidence type="ECO:0000256" key="5">
    <source>
        <dbReference type="ARBA" id="ARBA00022737"/>
    </source>
</evidence>
<keyword evidence="11" id="KW-0539">Nucleus</keyword>
<evidence type="ECO:0000256" key="12">
    <source>
        <dbReference type="PROSITE-ProRule" id="PRU00042"/>
    </source>
</evidence>
<evidence type="ECO:0000256" key="2">
    <source>
        <dbReference type="ARBA" id="ARBA00022473"/>
    </source>
</evidence>
<evidence type="ECO:0000256" key="6">
    <source>
        <dbReference type="ARBA" id="ARBA00022771"/>
    </source>
</evidence>
<evidence type="ECO:0000256" key="11">
    <source>
        <dbReference type="ARBA" id="ARBA00023242"/>
    </source>
</evidence>
<keyword evidence="8" id="KW-0805">Transcription regulation</keyword>
<evidence type="ECO:0000256" key="8">
    <source>
        <dbReference type="ARBA" id="ARBA00023015"/>
    </source>
</evidence>
<comment type="similarity">
    <text evidence="1">Belongs to the teashirt C2H2-type zinc-finger protein family.</text>
</comment>
<dbReference type="PROSITE" id="PS50157">
    <property type="entry name" value="ZINC_FINGER_C2H2_2"/>
    <property type="match status" value="2"/>
</dbReference>
<evidence type="ECO:0000259" key="14">
    <source>
        <dbReference type="PROSITE" id="PS50157"/>
    </source>
</evidence>
<reference evidence="15" key="2">
    <citation type="submission" date="2025-08" db="UniProtKB">
        <authorList>
            <consortium name="Ensembl"/>
        </authorList>
    </citation>
    <scope>IDENTIFICATION</scope>
</reference>
<dbReference type="AlphaFoldDB" id="H2Y9W5"/>
<keyword evidence="2" id="KW-0217">Developmental protein</keyword>
<feature type="compositionally biased region" description="Basic and acidic residues" evidence="13">
    <location>
        <begin position="58"/>
        <end position="74"/>
    </location>
</feature>
<keyword evidence="4" id="KW-0479">Metal-binding</keyword>
<dbReference type="InterPro" id="IPR013087">
    <property type="entry name" value="Znf_C2H2_type"/>
</dbReference>
<evidence type="ECO:0000256" key="1">
    <source>
        <dbReference type="ARBA" id="ARBA00007158"/>
    </source>
</evidence>
<dbReference type="Ensembl" id="ENSCSAVT00000002150.1">
    <property type="protein sequence ID" value="ENSCSAVP00000002113.1"/>
    <property type="gene ID" value="ENSCSAVG00000001241.1"/>
</dbReference>
<accession>H2Y9W5</accession>